<keyword evidence="3" id="KW-0813">Transport</keyword>
<proteinExistence type="inferred from homology"/>
<evidence type="ECO:0000313" key="9">
    <source>
        <dbReference type="Proteomes" id="UP000325081"/>
    </source>
</evidence>
<dbReference type="OrthoDB" id="431212at2759"/>
<keyword evidence="6 7" id="KW-0472">Membrane</keyword>
<comment type="similarity">
    <text evidence="2">Belongs to the nucleobase:cation symporter-2 (NCS2) (TC 2.A.40) family. Azg-like subfamily.</text>
</comment>
<dbReference type="AlphaFoldDB" id="A0A5A7Q504"/>
<dbReference type="InterPro" id="IPR045018">
    <property type="entry name" value="Azg-like"/>
</dbReference>
<comment type="subcellular location">
    <subcellularLocation>
        <location evidence="1">Membrane</location>
        <topology evidence="1">Multi-pass membrane protein</topology>
    </subcellularLocation>
</comment>
<evidence type="ECO:0000256" key="5">
    <source>
        <dbReference type="ARBA" id="ARBA00022989"/>
    </source>
</evidence>
<keyword evidence="4 7" id="KW-0812">Transmembrane</keyword>
<organism evidence="8 9">
    <name type="scientific">Striga asiatica</name>
    <name type="common">Asiatic witchweed</name>
    <name type="synonym">Buchnera asiatica</name>
    <dbReference type="NCBI Taxonomy" id="4170"/>
    <lineage>
        <taxon>Eukaryota</taxon>
        <taxon>Viridiplantae</taxon>
        <taxon>Streptophyta</taxon>
        <taxon>Embryophyta</taxon>
        <taxon>Tracheophyta</taxon>
        <taxon>Spermatophyta</taxon>
        <taxon>Magnoliopsida</taxon>
        <taxon>eudicotyledons</taxon>
        <taxon>Gunneridae</taxon>
        <taxon>Pentapetalae</taxon>
        <taxon>asterids</taxon>
        <taxon>lamiids</taxon>
        <taxon>Lamiales</taxon>
        <taxon>Orobanchaceae</taxon>
        <taxon>Buchnereae</taxon>
        <taxon>Striga</taxon>
    </lineage>
</organism>
<evidence type="ECO:0000313" key="8">
    <source>
        <dbReference type="EMBL" id="GER40006.1"/>
    </source>
</evidence>
<name>A0A5A7Q504_STRAF</name>
<dbReference type="PANTHER" id="PTHR43337">
    <property type="entry name" value="XANTHINE/URACIL PERMEASE C887.17-RELATED"/>
    <property type="match status" value="1"/>
</dbReference>
<evidence type="ECO:0000256" key="7">
    <source>
        <dbReference type="SAM" id="Phobius"/>
    </source>
</evidence>
<dbReference type="GO" id="GO:0005886">
    <property type="term" value="C:plasma membrane"/>
    <property type="evidence" value="ECO:0007669"/>
    <property type="project" value="TreeGrafter"/>
</dbReference>
<sequence length="558" mass="58504">MDIESTSTQPPPTPITRLNSYVAASRIGRRFKLTERKSTFTTELRAGTATFLTMAYILAVNASILSDSGGTCSISDCTPICSDPLLSAPDCRASNLTLVPPTPACKFPPVNPGYAACLETTKRDLIVATAASSIVGCVIMGVFANLPLALAPGMGANAYFAYTMVGFHGSGDLSYREALAVVFVEGLIFLLISVVGLRAKLAKMVPKPVRISSSAGIGLFLAFIGLQSSEGIGLIGYSPTTYVTLGGCPSSARAAVAPVVAFPNGTVSLIPGGSVSDNILCLHGTMRSPTLWLGVAGFVLIAYCLVKEVKGAIIYGIVFVTAVSWFRNTSVTAFPQTPAGDAAYRYFKRVVDAHEIETTAGALSFAGVGRRRFWEAVATFLYVDILDTTGTLCSMASFAGLTDGNGDFEGQYFAFMADASAIVVGSLLGTSPVTAFIESSTGIREGGRTGLTALAAAAYFGAALFVTPLLASIPAWAVGPPLVGVGVMMMRATGEVEWGDMREAIPAFLTMLLMPLTYSIAYGFIAGIGSYLVLNAWDWAQGLLPRIAKDRPTKEDEA</sequence>
<evidence type="ECO:0000256" key="6">
    <source>
        <dbReference type="ARBA" id="ARBA00023136"/>
    </source>
</evidence>
<dbReference type="EMBL" id="BKCP01005794">
    <property type="protein sequence ID" value="GER40006.1"/>
    <property type="molecule type" value="Genomic_DNA"/>
</dbReference>
<evidence type="ECO:0000256" key="2">
    <source>
        <dbReference type="ARBA" id="ARBA00005697"/>
    </source>
</evidence>
<dbReference type="GO" id="GO:0015854">
    <property type="term" value="P:guanine transport"/>
    <property type="evidence" value="ECO:0007669"/>
    <property type="project" value="TreeGrafter"/>
</dbReference>
<dbReference type="InterPro" id="IPR006043">
    <property type="entry name" value="NCS2"/>
</dbReference>
<dbReference type="GO" id="GO:0015853">
    <property type="term" value="P:adenine transport"/>
    <property type="evidence" value="ECO:0007669"/>
    <property type="project" value="TreeGrafter"/>
</dbReference>
<feature type="transmembrane region" description="Helical" evidence="7">
    <location>
        <begin position="380"/>
        <end position="401"/>
    </location>
</feature>
<keyword evidence="5 7" id="KW-1133">Transmembrane helix</keyword>
<dbReference type="Pfam" id="PF00860">
    <property type="entry name" value="Xan_ur_permease"/>
    <property type="match status" value="2"/>
</dbReference>
<dbReference type="PANTHER" id="PTHR43337:SF19">
    <property type="entry name" value="ADENINE_GUANINE PERMEASE AZG1"/>
    <property type="match status" value="1"/>
</dbReference>
<feature type="transmembrane region" description="Helical" evidence="7">
    <location>
        <begin position="504"/>
        <end position="534"/>
    </location>
</feature>
<evidence type="ECO:0000256" key="1">
    <source>
        <dbReference type="ARBA" id="ARBA00004141"/>
    </source>
</evidence>
<keyword evidence="9" id="KW-1185">Reference proteome</keyword>
<accession>A0A5A7Q504</accession>
<evidence type="ECO:0000256" key="3">
    <source>
        <dbReference type="ARBA" id="ARBA00022448"/>
    </source>
</evidence>
<dbReference type="GO" id="GO:0005345">
    <property type="term" value="F:purine nucleobase transmembrane transporter activity"/>
    <property type="evidence" value="ECO:0007669"/>
    <property type="project" value="TreeGrafter"/>
</dbReference>
<protein>
    <submittedName>
        <fullName evidence="8">Purine permease</fullName>
    </submittedName>
</protein>
<feature type="transmembrane region" description="Helical" evidence="7">
    <location>
        <begin position="125"/>
        <end position="144"/>
    </location>
</feature>
<reference evidence="9" key="1">
    <citation type="journal article" date="2019" name="Curr. Biol.">
        <title>Genome Sequence of Striga asiatica Provides Insight into the Evolution of Plant Parasitism.</title>
        <authorList>
            <person name="Yoshida S."/>
            <person name="Kim S."/>
            <person name="Wafula E.K."/>
            <person name="Tanskanen J."/>
            <person name="Kim Y.M."/>
            <person name="Honaas L."/>
            <person name="Yang Z."/>
            <person name="Spallek T."/>
            <person name="Conn C.E."/>
            <person name="Ichihashi Y."/>
            <person name="Cheong K."/>
            <person name="Cui S."/>
            <person name="Der J.P."/>
            <person name="Gundlach H."/>
            <person name="Jiao Y."/>
            <person name="Hori C."/>
            <person name="Ishida J.K."/>
            <person name="Kasahara H."/>
            <person name="Kiba T."/>
            <person name="Kim M.S."/>
            <person name="Koo N."/>
            <person name="Laohavisit A."/>
            <person name="Lee Y.H."/>
            <person name="Lumba S."/>
            <person name="McCourt P."/>
            <person name="Mortimer J.C."/>
            <person name="Mutuku J.M."/>
            <person name="Nomura T."/>
            <person name="Sasaki-Sekimoto Y."/>
            <person name="Seto Y."/>
            <person name="Wang Y."/>
            <person name="Wakatake T."/>
            <person name="Sakakibara H."/>
            <person name="Demura T."/>
            <person name="Yamaguchi S."/>
            <person name="Yoneyama K."/>
            <person name="Manabe R.I."/>
            <person name="Nelson D.C."/>
            <person name="Schulman A.H."/>
            <person name="Timko M.P."/>
            <person name="dePamphilis C.W."/>
            <person name="Choi D."/>
            <person name="Shirasu K."/>
        </authorList>
    </citation>
    <scope>NUCLEOTIDE SEQUENCE [LARGE SCALE GENOMIC DNA]</scope>
    <source>
        <strain evidence="9">cv. UVA1</strain>
    </source>
</reference>
<gene>
    <name evidence="8" type="ORF">STAS_16634</name>
</gene>
<comment type="caution">
    <text evidence="8">The sequence shown here is derived from an EMBL/GenBank/DDBJ whole genome shotgun (WGS) entry which is preliminary data.</text>
</comment>
<feature type="transmembrane region" description="Helical" evidence="7">
    <location>
        <begin position="413"/>
        <end position="437"/>
    </location>
</feature>
<dbReference type="Proteomes" id="UP000325081">
    <property type="component" value="Unassembled WGS sequence"/>
</dbReference>
<feature type="transmembrane region" description="Helical" evidence="7">
    <location>
        <begin position="290"/>
        <end position="306"/>
    </location>
</feature>
<evidence type="ECO:0000256" key="4">
    <source>
        <dbReference type="ARBA" id="ARBA00022692"/>
    </source>
</evidence>
<feature type="transmembrane region" description="Helical" evidence="7">
    <location>
        <begin position="178"/>
        <end position="197"/>
    </location>
</feature>